<proteinExistence type="predicted"/>
<evidence type="ECO:0000256" key="1">
    <source>
        <dbReference type="SAM" id="MobiDB-lite"/>
    </source>
</evidence>
<reference evidence="2" key="1">
    <citation type="submission" date="2020-11" db="EMBL/GenBank/DDBJ databases">
        <authorList>
            <person name="Kim M.K."/>
        </authorList>
    </citation>
    <scope>NUCLEOTIDE SEQUENCE</scope>
    <source>
        <strain evidence="2">BT350</strain>
    </source>
</reference>
<sequence>MLHKFNLGQLVRASGSRFHDRTNGVYEVVRLMPESNGEVGYRIKDVSNSSERAVGESEIQSAANGKLPSAD</sequence>
<keyword evidence="3" id="KW-1185">Reference proteome</keyword>
<dbReference type="Proteomes" id="UP000599312">
    <property type="component" value="Unassembled WGS sequence"/>
</dbReference>
<dbReference type="EMBL" id="JADQDO010000001">
    <property type="protein sequence ID" value="MBF9231778.1"/>
    <property type="molecule type" value="Genomic_DNA"/>
</dbReference>
<dbReference type="RefSeq" id="WP_196269787.1">
    <property type="nucleotide sequence ID" value="NZ_JADQDO010000001.1"/>
</dbReference>
<feature type="region of interest" description="Disordered" evidence="1">
    <location>
        <begin position="50"/>
        <end position="71"/>
    </location>
</feature>
<evidence type="ECO:0000313" key="2">
    <source>
        <dbReference type="EMBL" id="MBF9231778.1"/>
    </source>
</evidence>
<accession>A0A931BL20</accession>
<protein>
    <submittedName>
        <fullName evidence="2">Uncharacterized protein</fullName>
    </submittedName>
</protein>
<name>A0A931BL20_9HYPH</name>
<organism evidence="2 3">
    <name type="scientific">Microvirga alba</name>
    <dbReference type="NCBI Taxonomy" id="2791025"/>
    <lineage>
        <taxon>Bacteria</taxon>
        <taxon>Pseudomonadati</taxon>
        <taxon>Pseudomonadota</taxon>
        <taxon>Alphaproteobacteria</taxon>
        <taxon>Hyphomicrobiales</taxon>
        <taxon>Methylobacteriaceae</taxon>
        <taxon>Microvirga</taxon>
    </lineage>
</organism>
<evidence type="ECO:0000313" key="3">
    <source>
        <dbReference type="Proteomes" id="UP000599312"/>
    </source>
</evidence>
<dbReference type="AlphaFoldDB" id="A0A931BL20"/>
<comment type="caution">
    <text evidence="2">The sequence shown here is derived from an EMBL/GenBank/DDBJ whole genome shotgun (WGS) entry which is preliminary data.</text>
</comment>
<gene>
    <name evidence="2" type="ORF">I2H38_00150</name>
</gene>